<evidence type="ECO:0000313" key="4">
    <source>
        <dbReference type="Proteomes" id="UP000006304"/>
    </source>
</evidence>
<keyword evidence="1" id="KW-0732">Signal</keyword>
<dbReference type="RefSeq" id="WP_014985204.1">
    <property type="nucleotide sequence ID" value="NC_018681.1"/>
</dbReference>
<feature type="signal peptide" evidence="1">
    <location>
        <begin position="1"/>
        <end position="19"/>
    </location>
</feature>
<dbReference type="STRING" id="1133849.O3I_021970"/>
<evidence type="ECO:0000259" key="2">
    <source>
        <dbReference type="Pfam" id="PF13827"/>
    </source>
</evidence>
<dbReference type="Pfam" id="PF13827">
    <property type="entry name" value="DUF4189"/>
    <property type="match status" value="1"/>
</dbReference>
<feature type="chain" id="PRO_5039373749" description="DUF4189 domain-containing protein" evidence="1">
    <location>
        <begin position="20"/>
        <end position="144"/>
    </location>
</feature>
<dbReference type="KEGG" id="nbr:O3I_021970"/>
<evidence type="ECO:0000256" key="1">
    <source>
        <dbReference type="SAM" id="SignalP"/>
    </source>
</evidence>
<keyword evidence="4" id="KW-1185">Reference proteome</keyword>
<name>K0EZ55_NOCB7</name>
<dbReference type="Proteomes" id="UP000006304">
    <property type="component" value="Chromosome"/>
</dbReference>
<proteinExistence type="predicted"/>
<dbReference type="EMBL" id="CP003876">
    <property type="protein sequence ID" value="AFU02349.1"/>
    <property type="molecule type" value="Genomic_DNA"/>
</dbReference>
<gene>
    <name evidence="3" type="ORF">O3I_021970</name>
</gene>
<accession>K0EZ55</accession>
<protein>
    <recommendedName>
        <fullName evidence="2">DUF4189 domain-containing protein</fullName>
    </recommendedName>
</protein>
<organism evidence="3 4">
    <name type="scientific">Nocardia brasiliensis (strain ATCC 700358 / HUJEG-1)</name>
    <dbReference type="NCBI Taxonomy" id="1133849"/>
    <lineage>
        <taxon>Bacteria</taxon>
        <taxon>Bacillati</taxon>
        <taxon>Actinomycetota</taxon>
        <taxon>Actinomycetes</taxon>
        <taxon>Mycobacteriales</taxon>
        <taxon>Nocardiaceae</taxon>
        <taxon>Nocardia</taxon>
    </lineage>
</organism>
<feature type="domain" description="DUF4189" evidence="2">
    <location>
        <begin position="35"/>
        <end position="115"/>
    </location>
</feature>
<dbReference type="eggNOG" id="ENOG5031GCI">
    <property type="taxonomic scope" value="Bacteria"/>
</dbReference>
<evidence type="ECO:0000313" key="3">
    <source>
        <dbReference type="EMBL" id="AFU02349.1"/>
    </source>
</evidence>
<dbReference type="HOGENOM" id="CLU_1843032_0_0_11"/>
<dbReference type="AlphaFoldDB" id="K0EZ55"/>
<dbReference type="InterPro" id="IPR025240">
    <property type="entry name" value="DUF4189"/>
</dbReference>
<reference evidence="3 4" key="1">
    <citation type="journal article" date="2012" name="J. Bacteriol.">
        <title>Complete genome sequence of Nocardia brasiliensis HUJEG-1.</title>
        <authorList>
            <person name="Vera-Cabrera L."/>
            <person name="Ortiz-Lopez R."/>
            <person name="Elizondo-Gonzalez R."/>
            <person name="Perez-Maya A.A."/>
            <person name="Ocampo-Candiani J."/>
        </authorList>
    </citation>
    <scope>NUCLEOTIDE SEQUENCE [LARGE SCALE GENOMIC DNA]</scope>
    <source>
        <strain evidence="4">ATCC 700358</strain>
    </source>
</reference>
<sequence length="144" mass="14362">MTVSSKFAAVMAVSAVAWAILGSGVGTATAAGDLYGAIAVASMKVGEATDYPTQYEADQAALAACGDGVCHIVARIHNECGAVAEVDGRTPLGTSPMYFAGTGRTAAEAEGNALRLAGPNVGTPLLEIVKPAFILDTICTSNAG</sequence>